<protein>
    <submittedName>
        <fullName evidence="1">Uncharacterized protein</fullName>
    </submittedName>
</protein>
<dbReference type="AlphaFoldDB" id="A0A9W8WL14"/>
<dbReference type="OrthoDB" id="1720422at2759"/>
<gene>
    <name evidence="1" type="ORF">N0V84_001457</name>
</gene>
<evidence type="ECO:0000313" key="1">
    <source>
        <dbReference type="EMBL" id="KAJ4328089.1"/>
    </source>
</evidence>
<proteinExistence type="predicted"/>
<sequence>MPFQYGPGVELSSFRHLLNLAWKGLRPQHLKPLCIILRNNATQLKSLELDFLSLIDIFSNNQDGQDDSNSGTSGDASDGEVGKSLTGVKKSSFFASIILDVDSKSPSLLFPNIRVLSLSQVPLTRSLASVFNFDTLVSLKLRLCSCWDVFIRRVLKLNRPIKLKTLEIQDSDAVSDDLGHEVILDFVNAFAGLEELFVCHPGPISALELWEIIASRHTTLKRLACHQTTVGRNLESPAFSQVCDLADLGICGRDMRRIKKDPSKNPLSELDLEFIGLACIPERMKYLLLPFASKTSLKAIHIRHTMSDIWKRGSWALGGGRIPMKSRATSNASSDSDLSITEELLLGFDQDELEWHNPRLRSGFRHFAEWAFGPEGISSLDIIAYGDFAYGGRRVDGNVLLGRQTGGTSHFRVLNEKAGEWKDALDKYHVAMGTCPAEHLFHS</sequence>
<dbReference type="InterPro" id="IPR032675">
    <property type="entry name" value="LRR_dom_sf"/>
</dbReference>
<organism evidence="1 2">
    <name type="scientific">Fusarium piperis</name>
    <dbReference type="NCBI Taxonomy" id="1435070"/>
    <lineage>
        <taxon>Eukaryota</taxon>
        <taxon>Fungi</taxon>
        <taxon>Dikarya</taxon>
        <taxon>Ascomycota</taxon>
        <taxon>Pezizomycotina</taxon>
        <taxon>Sordariomycetes</taxon>
        <taxon>Hypocreomycetidae</taxon>
        <taxon>Hypocreales</taxon>
        <taxon>Nectriaceae</taxon>
        <taxon>Fusarium</taxon>
        <taxon>Fusarium solani species complex</taxon>
    </lineage>
</organism>
<keyword evidence="2" id="KW-1185">Reference proteome</keyword>
<dbReference type="EMBL" id="JAPEUR010000015">
    <property type="protein sequence ID" value="KAJ4328089.1"/>
    <property type="molecule type" value="Genomic_DNA"/>
</dbReference>
<dbReference type="Gene3D" id="3.80.10.10">
    <property type="entry name" value="Ribonuclease Inhibitor"/>
    <property type="match status" value="1"/>
</dbReference>
<dbReference type="SUPFAM" id="SSF52047">
    <property type="entry name" value="RNI-like"/>
    <property type="match status" value="1"/>
</dbReference>
<name>A0A9W8WL14_9HYPO</name>
<reference evidence="1" key="1">
    <citation type="submission" date="2022-10" db="EMBL/GenBank/DDBJ databases">
        <title>Tapping the CABI collections for fungal endophytes: first genome assemblies for Collariella, Neodidymelliopsis, Ascochyta clinopodiicola, Didymella pomorum, Didymosphaeria variabile, Neocosmospora piperis and Neocucurbitaria cava.</title>
        <authorList>
            <person name="Hill R."/>
        </authorList>
    </citation>
    <scope>NUCLEOTIDE SEQUENCE</scope>
    <source>
        <strain evidence="1">IMI 366586</strain>
    </source>
</reference>
<accession>A0A9W8WL14</accession>
<dbReference type="Proteomes" id="UP001140502">
    <property type="component" value="Unassembled WGS sequence"/>
</dbReference>
<comment type="caution">
    <text evidence="1">The sequence shown here is derived from an EMBL/GenBank/DDBJ whole genome shotgun (WGS) entry which is preliminary data.</text>
</comment>
<evidence type="ECO:0000313" key="2">
    <source>
        <dbReference type="Proteomes" id="UP001140502"/>
    </source>
</evidence>